<keyword evidence="2" id="KW-1185">Reference proteome</keyword>
<dbReference type="AlphaFoldDB" id="F9EPS0"/>
<feature type="non-terminal residue" evidence="1">
    <location>
        <position position="42"/>
    </location>
</feature>
<accession>F9EPS0</accession>
<gene>
    <name evidence="1" type="ORF">HMPREF9094_1925</name>
</gene>
<dbReference type="HOGENOM" id="CLU_3262218_0_0_0"/>
<dbReference type="EMBL" id="AFQD01000332">
    <property type="protein sequence ID" value="EGQ79045.1"/>
    <property type="molecule type" value="Genomic_DNA"/>
</dbReference>
<organism evidence="1 2">
    <name type="scientific">Fusobacterium animalis ATCC 51191</name>
    <dbReference type="NCBI Taxonomy" id="997347"/>
    <lineage>
        <taxon>Bacteria</taxon>
        <taxon>Fusobacteriati</taxon>
        <taxon>Fusobacteriota</taxon>
        <taxon>Fusobacteriia</taxon>
        <taxon>Fusobacteriales</taxon>
        <taxon>Fusobacteriaceae</taxon>
        <taxon>Fusobacterium</taxon>
    </lineage>
</organism>
<reference evidence="1 2" key="1">
    <citation type="submission" date="2011-05" db="EMBL/GenBank/DDBJ databases">
        <authorList>
            <person name="Muzny D."/>
            <person name="Qin X."/>
            <person name="Deng J."/>
            <person name="Jiang H."/>
            <person name="Liu Y."/>
            <person name="Qu J."/>
            <person name="Song X.-Z."/>
            <person name="Zhang L."/>
            <person name="Thornton R."/>
            <person name="Coyle M."/>
            <person name="Francisco L."/>
            <person name="Jackson L."/>
            <person name="Javaid M."/>
            <person name="Korchina V."/>
            <person name="Kovar C."/>
            <person name="Mata R."/>
            <person name="Mathew T."/>
            <person name="Ngo R."/>
            <person name="Nguyen L."/>
            <person name="Nguyen N."/>
            <person name="Okwuonu G."/>
            <person name="Ongeri F."/>
            <person name="Pham C."/>
            <person name="Simmons D."/>
            <person name="Wilczek-Boney K."/>
            <person name="Hale W."/>
            <person name="Jakkamsetti A."/>
            <person name="Pham P."/>
            <person name="Ruth R."/>
            <person name="San Lucas F."/>
            <person name="Warren J."/>
            <person name="Zhang J."/>
            <person name="Zhao Z."/>
            <person name="Zhou C."/>
            <person name="Zhu D."/>
            <person name="Lee S."/>
            <person name="Bess C."/>
            <person name="Blankenburg K."/>
            <person name="Forbes L."/>
            <person name="Fu Q."/>
            <person name="Gubbala S."/>
            <person name="Hirani K."/>
            <person name="Jayaseelan J.C."/>
            <person name="Lara F."/>
            <person name="Munidasa M."/>
            <person name="Palculict T."/>
            <person name="Patil S."/>
            <person name="Pu L.-L."/>
            <person name="Saada N."/>
            <person name="Tang L."/>
            <person name="Weissenberger G."/>
            <person name="Zhu Y."/>
            <person name="Hemphill L."/>
            <person name="Shang Y."/>
            <person name="Youmans B."/>
            <person name="Ayvaz T."/>
            <person name="Ross M."/>
            <person name="Santibanez J."/>
            <person name="Aqrawi P."/>
            <person name="Gross S."/>
            <person name="Joshi V."/>
            <person name="Fowler G."/>
            <person name="Nazareth L."/>
            <person name="Reid J."/>
            <person name="Worley K."/>
            <person name="Petrosino J."/>
            <person name="Highlander S."/>
            <person name="Gibbs R."/>
        </authorList>
    </citation>
    <scope>NUCLEOTIDE SEQUENCE [LARGE SCALE GENOMIC DNA]</scope>
    <source>
        <strain evidence="1 2">ATCC 51191</strain>
    </source>
</reference>
<evidence type="ECO:0000313" key="1">
    <source>
        <dbReference type="EMBL" id="EGQ79045.1"/>
    </source>
</evidence>
<sequence length="42" mass="4417">MGTEPRILFAFAAAYDSAIGSVQPSAATISSSRILRTFSILV</sequence>
<evidence type="ECO:0000313" key="2">
    <source>
        <dbReference type="Proteomes" id="UP000005392"/>
    </source>
</evidence>
<comment type="caution">
    <text evidence="1">The sequence shown here is derived from an EMBL/GenBank/DDBJ whole genome shotgun (WGS) entry which is preliminary data.</text>
</comment>
<proteinExistence type="predicted"/>
<dbReference type="Proteomes" id="UP000005392">
    <property type="component" value="Unassembled WGS sequence"/>
</dbReference>
<name>F9EPS0_9FUSO</name>
<protein>
    <submittedName>
        <fullName evidence="1">Cytochrome c-L</fullName>
    </submittedName>
</protein>